<dbReference type="Gene3D" id="3.40.50.2000">
    <property type="entry name" value="Glycogen Phosphorylase B"/>
    <property type="match status" value="1"/>
</dbReference>
<organism evidence="3 4">
    <name type="scientific">Acetobacter orleanensis</name>
    <dbReference type="NCBI Taxonomy" id="104099"/>
    <lineage>
        <taxon>Bacteria</taxon>
        <taxon>Pseudomonadati</taxon>
        <taxon>Pseudomonadota</taxon>
        <taxon>Alphaproteobacteria</taxon>
        <taxon>Acetobacterales</taxon>
        <taxon>Acetobacteraceae</taxon>
        <taxon>Acetobacter</taxon>
    </lineage>
</organism>
<accession>A0A4Y3TJR1</accession>
<dbReference type="PANTHER" id="PTHR43685">
    <property type="entry name" value="GLYCOSYLTRANSFERASE"/>
    <property type="match status" value="1"/>
</dbReference>
<evidence type="ECO:0000259" key="2">
    <source>
        <dbReference type="Pfam" id="PF13524"/>
    </source>
</evidence>
<dbReference type="InterPro" id="IPR050834">
    <property type="entry name" value="Glycosyltransf_2"/>
</dbReference>
<feature type="domain" description="Glycosyltransferase 2-like" evidence="1">
    <location>
        <begin position="815"/>
        <end position="946"/>
    </location>
</feature>
<dbReference type="OrthoDB" id="174925at2"/>
<dbReference type="AlphaFoldDB" id="A0A4Y3TJR1"/>
<dbReference type="EMBL" id="BJMU01000003">
    <property type="protein sequence ID" value="GEB82566.1"/>
    <property type="molecule type" value="Genomic_DNA"/>
</dbReference>
<dbReference type="Proteomes" id="UP000317617">
    <property type="component" value="Unassembled WGS sequence"/>
</dbReference>
<keyword evidence="4" id="KW-1185">Reference proteome</keyword>
<name>A0A4Y3TJR1_9PROT</name>
<dbReference type="PANTHER" id="PTHR43685:SF2">
    <property type="entry name" value="GLYCOSYLTRANSFERASE 2-LIKE DOMAIN-CONTAINING PROTEIN"/>
    <property type="match status" value="1"/>
</dbReference>
<dbReference type="Gene3D" id="3.90.550.10">
    <property type="entry name" value="Spore Coat Polysaccharide Biosynthesis Protein SpsA, Chain A"/>
    <property type="match status" value="1"/>
</dbReference>
<sequence length="1058" mass="117732">MPASLSDFPPHKPSTSVASLCSAESEAFFSQVILTEGDTTGCGHLPFMVWLLASLAPEILVLIGASRSVKETLKQAIHNQTLPTRVIETRLFSSFPEKDSALYYCAHPLWELPDRLKEELDLLPSGSLVLLDGIETPTARPIWAELEKTFLTFSFFHANGLGLLTKTPQKNDNVSFILTINSDCSKDDLCKKAVFRERFSQAGQFWENKALLHTHSEKIQQLQDALRQERISLLDTILATKQEKASLNAELITKKNQFEPEKNALITSLSTYGDFWHQQALALTDTNTELYQSLSQALDHLQRNSESLAAFSQEIVSREDGLNALRAFLSTPAGFLRSLARTMVRGSMAPFVPNLPKPPTLTQPDISLPSPPVLPNQPPPTAHANAQATQIVVPSVSVENIPTPANRHSPRRKLLFVAGEPESPGVEYRCIRNAAACVRAGHEARWKPCAEVNPDDLIWADIVVLWRVEFSGHVDILLQLARENEADVIFDTDDITFLPHMARFDIIDGIRSIGATEQRIEAVFTEMRRTMMRSDLCMAPTDTLAGLMRINKPLTYTVPNTFDADSLRRSRMAMRKKQWLGSDGLVRIGYATGSRTHQRDFAPVAGVLANLMLERADLRLVLFREPGNHRPVLLMNEFPELAAVAEQIEWRDMVPLPDLPEETARFDIAIAPLETGSLFCNAKSELKFFEAALASVPSIVSPTAPFRQCIVEGVSGLLADTPDEWDAALRALLENPDLRRRMADTAYHSVLWYFGPQRQALVFDSLIEGLGGEQAAARAAEIQIARGAYRAKSLPDVPPHEVLFHQDRMDEAAVTVIITSYNYEAFILEALESVRAQTMLLLDLVVVDDGSSDESVALITAWMMQHNARFNRLILLKTTVNAGLGGARNCAVTHVETPFFLPLDADNRLLPEACASLVAATDEMTAYAYPILEQFGEPTLHKQLGDKPYHPMQLVAGNYIDAMALVAKWAWAAAGGYYVSRSAMGWEDYDLWCSFAELGLQGTHVPEILAEYRVHRTSMTSNVTEQDAHKQRVVAFVENRHAWIKLVQRAAKDREKAS</sequence>
<dbReference type="Pfam" id="PF00535">
    <property type="entry name" value="Glycos_transf_2"/>
    <property type="match status" value="1"/>
</dbReference>
<reference evidence="3 4" key="1">
    <citation type="submission" date="2019-06" db="EMBL/GenBank/DDBJ databases">
        <title>Whole genome shotgun sequence of Acetobacter orleanensis NBRC 13752.</title>
        <authorList>
            <person name="Hosoyama A."/>
            <person name="Uohara A."/>
            <person name="Ohji S."/>
            <person name="Ichikawa N."/>
        </authorList>
    </citation>
    <scope>NUCLEOTIDE SEQUENCE [LARGE SCALE GENOMIC DNA]</scope>
    <source>
        <strain evidence="3 4">NBRC 13752</strain>
    </source>
</reference>
<dbReference type="InterPro" id="IPR029044">
    <property type="entry name" value="Nucleotide-diphossugar_trans"/>
</dbReference>
<feature type="domain" description="Spore protein YkvP/CgeB glycosyl transferase-like" evidence="2">
    <location>
        <begin position="647"/>
        <end position="754"/>
    </location>
</feature>
<gene>
    <name evidence="3" type="ORF">AOR01nite_10430</name>
</gene>
<dbReference type="Pfam" id="PF13524">
    <property type="entry name" value="Glyco_trans_1_2"/>
    <property type="match status" value="1"/>
</dbReference>
<dbReference type="STRING" id="104099.AD949_11325"/>
<evidence type="ECO:0000259" key="1">
    <source>
        <dbReference type="Pfam" id="PF00535"/>
    </source>
</evidence>
<dbReference type="InterPro" id="IPR001173">
    <property type="entry name" value="Glyco_trans_2-like"/>
</dbReference>
<evidence type="ECO:0000313" key="3">
    <source>
        <dbReference type="EMBL" id="GEB82566.1"/>
    </source>
</evidence>
<dbReference type="SUPFAM" id="SSF53756">
    <property type="entry name" value="UDP-Glycosyltransferase/glycogen phosphorylase"/>
    <property type="match status" value="1"/>
</dbReference>
<evidence type="ECO:0000313" key="4">
    <source>
        <dbReference type="Proteomes" id="UP000317617"/>
    </source>
</evidence>
<dbReference type="CDD" id="cd00761">
    <property type="entry name" value="Glyco_tranf_GTA_type"/>
    <property type="match status" value="1"/>
</dbReference>
<dbReference type="InterPro" id="IPR055259">
    <property type="entry name" value="YkvP/CgeB_Glyco_trans-like"/>
</dbReference>
<protein>
    <submittedName>
        <fullName evidence="3">Uncharacterized protein</fullName>
    </submittedName>
</protein>
<comment type="caution">
    <text evidence="3">The sequence shown here is derived from an EMBL/GenBank/DDBJ whole genome shotgun (WGS) entry which is preliminary data.</text>
</comment>
<proteinExistence type="predicted"/>
<dbReference type="SUPFAM" id="SSF53448">
    <property type="entry name" value="Nucleotide-diphospho-sugar transferases"/>
    <property type="match status" value="1"/>
</dbReference>